<gene>
    <name evidence="1" type="ORF">ET464_17570</name>
</gene>
<dbReference type="RefSeq" id="WP_129443191.1">
    <property type="nucleotide sequence ID" value="NZ_CP035492.1"/>
</dbReference>
<keyword evidence="1" id="KW-0547">Nucleotide-binding</keyword>
<dbReference type="Proteomes" id="UP000293568">
    <property type="component" value="Chromosome"/>
</dbReference>
<organism evidence="1 2">
    <name type="scientific">Paenibacillus protaetiae</name>
    <dbReference type="NCBI Taxonomy" id="2509456"/>
    <lineage>
        <taxon>Bacteria</taxon>
        <taxon>Bacillati</taxon>
        <taxon>Bacillota</taxon>
        <taxon>Bacilli</taxon>
        <taxon>Bacillales</taxon>
        <taxon>Paenibacillaceae</taxon>
        <taxon>Paenibacillus</taxon>
    </lineage>
</organism>
<dbReference type="AlphaFoldDB" id="A0A4P6EXX4"/>
<dbReference type="OrthoDB" id="2356842at2"/>
<dbReference type="GO" id="GO:0005524">
    <property type="term" value="F:ATP binding"/>
    <property type="evidence" value="ECO:0007669"/>
    <property type="project" value="UniProtKB-KW"/>
</dbReference>
<protein>
    <submittedName>
        <fullName evidence="1">ATP-binding protein</fullName>
    </submittedName>
</protein>
<dbReference type="InterPro" id="IPR027417">
    <property type="entry name" value="P-loop_NTPase"/>
</dbReference>
<reference evidence="1 2" key="1">
    <citation type="submission" date="2019-01" db="EMBL/GenBank/DDBJ databases">
        <title>Genome sequencing of strain FW100M-2.</title>
        <authorList>
            <person name="Heo J."/>
            <person name="Kim S.-J."/>
            <person name="Kim J.-S."/>
            <person name="Hong S.-B."/>
            <person name="Kwon S.-W."/>
        </authorList>
    </citation>
    <scope>NUCLEOTIDE SEQUENCE [LARGE SCALE GENOMIC DNA]</scope>
    <source>
        <strain evidence="1 2">FW100M-2</strain>
    </source>
</reference>
<dbReference type="Pfam" id="PF13671">
    <property type="entry name" value="AAA_33"/>
    <property type="match status" value="1"/>
</dbReference>
<proteinExistence type="predicted"/>
<evidence type="ECO:0000313" key="2">
    <source>
        <dbReference type="Proteomes" id="UP000293568"/>
    </source>
</evidence>
<dbReference type="SUPFAM" id="SSF52540">
    <property type="entry name" value="P-loop containing nucleoside triphosphate hydrolases"/>
    <property type="match status" value="1"/>
</dbReference>
<dbReference type="KEGG" id="pprt:ET464_17570"/>
<accession>A0A4P6EXX4</accession>
<name>A0A4P6EXX4_9BACL</name>
<dbReference type="EMBL" id="CP035492">
    <property type="protein sequence ID" value="QAY67922.1"/>
    <property type="molecule type" value="Genomic_DNA"/>
</dbReference>
<keyword evidence="1" id="KW-0067">ATP-binding</keyword>
<sequence>MSRLAVMTVGKTHSGKTTFAESLQAQLPGSVMIDQDNHAAFINKHYRGLRPKEGPNRLKFAITQTIADYAVRETDCHLILSNSNRYRTGRLKLLEHYRKEGFICVLVYFDVPDAVLQERVAATERSGDIFRTAASFNEVLIRQQKETDDVFPPTAEEADHLFTINTPDDVPAVIQSIIGLQSL</sequence>
<keyword evidence="2" id="KW-1185">Reference proteome</keyword>
<evidence type="ECO:0000313" key="1">
    <source>
        <dbReference type="EMBL" id="QAY67922.1"/>
    </source>
</evidence>
<dbReference type="Gene3D" id="3.40.50.300">
    <property type="entry name" value="P-loop containing nucleotide triphosphate hydrolases"/>
    <property type="match status" value="1"/>
</dbReference>